<evidence type="ECO:0000313" key="2">
    <source>
        <dbReference type="EMBL" id="KAF5351601.1"/>
    </source>
</evidence>
<evidence type="ECO:0000313" key="3">
    <source>
        <dbReference type="Proteomes" id="UP000559256"/>
    </source>
</evidence>
<proteinExistence type="predicted"/>
<evidence type="ECO:0000259" key="1">
    <source>
        <dbReference type="Pfam" id="PF06985"/>
    </source>
</evidence>
<dbReference type="AlphaFoldDB" id="A0A8H5D2M6"/>
<keyword evidence="3" id="KW-1185">Reference proteome</keyword>
<name>A0A8H5D2M6_9AGAR</name>
<accession>A0A8H5D2M6</accession>
<dbReference type="PANTHER" id="PTHR10622">
    <property type="entry name" value="HET DOMAIN-CONTAINING PROTEIN"/>
    <property type="match status" value="1"/>
</dbReference>
<dbReference type="InterPro" id="IPR010730">
    <property type="entry name" value="HET"/>
</dbReference>
<dbReference type="Proteomes" id="UP000559256">
    <property type="component" value="Unassembled WGS sequence"/>
</dbReference>
<dbReference type="OrthoDB" id="5122891at2759"/>
<gene>
    <name evidence="2" type="ORF">D9758_007255</name>
</gene>
<feature type="domain" description="Heterokaryon incompatibility" evidence="1">
    <location>
        <begin position="23"/>
        <end position="112"/>
    </location>
</feature>
<organism evidence="2 3">
    <name type="scientific">Tetrapyrgos nigripes</name>
    <dbReference type="NCBI Taxonomy" id="182062"/>
    <lineage>
        <taxon>Eukaryota</taxon>
        <taxon>Fungi</taxon>
        <taxon>Dikarya</taxon>
        <taxon>Basidiomycota</taxon>
        <taxon>Agaricomycotina</taxon>
        <taxon>Agaricomycetes</taxon>
        <taxon>Agaricomycetidae</taxon>
        <taxon>Agaricales</taxon>
        <taxon>Marasmiineae</taxon>
        <taxon>Marasmiaceae</taxon>
        <taxon>Tetrapyrgos</taxon>
    </lineage>
</organism>
<dbReference type="PANTHER" id="PTHR10622:SF10">
    <property type="entry name" value="HET DOMAIN-CONTAINING PROTEIN"/>
    <property type="match status" value="1"/>
</dbReference>
<protein>
    <recommendedName>
        <fullName evidence="1">Heterokaryon incompatibility domain-containing protein</fullName>
    </recommendedName>
</protein>
<dbReference type="EMBL" id="JAACJM010000069">
    <property type="protein sequence ID" value="KAF5351601.1"/>
    <property type="molecule type" value="Genomic_DNA"/>
</dbReference>
<sequence length="298" mass="33712">MRLLRTSTPEPVLETFVSSTPPYAILSHTWGNDEVLFQDLLNDARRDARRSEGGPGWQKLEASRRFARERGFEYIWNDTCCIDKESSAELSECINSMFRFYSESSLCVAFISDVSFGNMDQTARKKEFERSRWFSRGWTLQELLAPSDIVFVDAGWAVIGLKSDRDLGKHIRQATAISSEGLADPLSPRISVAERMSWASRRQTTREEDIAYCLMGLFQVNMPPLYGEGSYNAFLRLQLEIIKLSRDRSIFAWLASNDNLTHRGLLANSPQEFLASGTVRFSAESQIGQVVATVGSHQ</sequence>
<dbReference type="Pfam" id="PF06985">
    <property type="entry name" value="HET"/>
    <property type="match status" value="1"/>
</dbReference>
<comment type="caution">
    <text evidence="2">The sequence shown here is derived from an EMBL/GenBank/DDBJ whole genome shotgun (WGS) entry which is preliminary data.</text>
</comment>
<reference evidence="2 3" key="1">
    <citation type="journal article" date="2020" name="ISME J.">
        <title>Uncovering the hidden diversity of litter-decomposition mechanisms in mushroom-forming fungi.</title>
        <authorList>
            <person name="Floudas D."/>
            <person name="Bentzer J."/>
            <person name="Ahren D."/>
            <person name="Johansson T."/>
            <person name="Persson P."/>
            <person name="Tunlid A."/>
        </authorList>
    </citation>
    <scope>NUCLEOTIDE SEQUENCE [LARGE SCALE GENOMIC DNA]</scope>
    <source>
        <strain evidence="2 3">CBS 291.85</strain>
    </source>
</reference>